<evidence type="ECO:0000313" key="3">
    <source>
        <dbReference type="Proteomes" id="UP000828390"/>
    </source>
</evidence>
<keyword evidence="1" id="KW-0812">Transmembrane</keyword>
<reference evidence="2" key="2">
    <citation type="submission" date="2020-11" db="EMBL/GenBank/DDBJ databases">
        <authorList>
            <person name="McCartney M.A."/>
            <person name="Auch B."/>
            <person name="Kono T."/>
            <person name="Mallez S."/>
            <person name="Becker A."/>
            <person name="Gohl D.M."/>
            <person name="Silverstein K.A.T."/>
            <person name="Koren S."/>
            <person name="Bechman K.B."/>
            <person name="Herman A."/>
            <person name="Abrahante J.E."/>
            <person name="Garbe J."/>
        </authorList>
    </citation>
    <scope>NUCLEOTIDE SEQUENCE</scope>
    <source>
        <strain evidence="2">Duluth1</strain>
        <tissue evidence="2">Whole animal</tissue>
    </source>
</reference>
<keyword evidence="1" id="KW-0472">Membrane</keyword>
<keyword evidence="3" id="KW-1185">Reference proteome</keyword>
<gene>
    <name evidence="2" type="ORF">DPMN_036533</name>
</gene>
<sequence length="89" mass="10107">MLFLLQAPHNVVQYTLEGNARALEYFQVSASSGIISLIKPVYQDTNNTNYVVRLCGRIFMSPTTIVGDILFLPCLLVCWFVCPNFYILQ</sequence>
<comment type="caution">
    <text evidence="2">The sequence shown here is derived from an EMBL/GenBank/DDBJ whole genome shotgun (WGS) entry which is preliminary data.</text>
</comment>
<dbReference type="EMBL" id="JAIWYP010000002">
    <property type="protein sequence ID" value="KAH3873301.1"/>
    <property type="molecule type" value="Genomic_DNA"/>
</dbReference>
<name>A0A9D4RLJ3_DREPO</name>
<accession>A0A9D4RLJ3</accession>
<feature type="transmembrane region" description="Helical" evidence="1">
    <location>
        <begin position="69"/>
        <end position="88"/>
    </location>
</feature>
<evidence type="ECO:0000256" key="1">
    <source>
        <dbReference type="SAM" id="Phobius"/>
    </source>
</evidence>
<dbReference type="AlphaFoldDB" id="A0A9D4RLJ3"/>
<evidence type="ECO:0000313" key="2">
    <source>
        <dbReference type="EMBL" id="KAH3873301.1"/>
    </source>
</evidence>
<reference evidence="2" key="1">
    <citation type="journal article" date="2019" name="bioRxiv">
        <title>The Genome of the Zebra Mussel, Dreissena polymorpha: A Resource for Invasive Species Research.</title>
        <authorList>
            <person name="McCartney M.A."/>
            <person name="Auch B."/>
            <person name="Kono T."/>
            <person name="Mallez S."/>
            <person name="Zhang Y."/>
            <person name="Obille A."/>
            <person name="Becker A."/>
            <person name="Abrahante J.E."/>
            <person name="Garbe J."/>
            <person name="Badalamenti J.P."/>
            <person name="Herman A."/>
            <person name="Mangelson H."/>
            <person name="Liachko I."/>
            <person name="Sullivan S."/>
            <person name="Sone E.D."/>
            <person name="Koren S."/>
            <person name="Silverstein K.A.T."/>
            <person name="Beckman K.B."/>
            <person name="Gohl D.M."/>
        </authorList>
    </citation>
    <scope>NUCLEOTIDE SEQUENCE</scope>
    <source>
        <strain evidence="2">Duluth1</strain>
        <tissue evidence="2">Whole animal</tissue>
    </source>
</reference>
<keyword evidence="1" id="KW-1133">Transmembrane helix</keyword>
<protein>
    <submittedName>
        <fullName evidence="2">Uncharacterized protein</fullName>
    </submittedName>
</protein>
<dbReference type="Proteomes" id="UP000828390">
    <property type="component" value="Unassembled WGS sequence"/>
</dbReference>
<proteinExistence type="predicted"/>
<organism evidence="2 3">
    <name type="scientific">Dreissena polymorpha</name>
    <name type="common">Zebra mussel</name>
    <name type="synonym">Mytilus polymorpha</name>
    <dbReference type="NCBI Taxonomy" id="45954"/>
    <lineage>
        <taxon>Eukaryota</taxon>
        <taxon>Metazoa</taxon>
        <taxon>Spiralia</taxon>
        <taxon>Lophotrochozoa</taxon>
        <taxon>Mollusca</taxon>
        <taxon>Bivalvia</taxon>
        <taxon>Autobranchia</taxon>
        <taxon>Heteroconchia</taxon>
        <taxon>Euheterodonta</taxon>
        <taxon>Imparidentia</taxon>
        <taxon>Neoheterodontei</taxon>
        <taxon>Myida</taxon>
        <taxon>Dreissenoidea</taxon>
        <taxon>Dreissenidae</taxon>
        <taxon>Dreissena</taxon>
    </lineage>
</organism>